<keyword evidence="10" id="KW-0539">Nucleus</keyword>
<evidence type="ECO:0000313" key="17">
    <source>
        <dbReference type="Proteomes" id="UP001221898"/>
    </source>
</evidence>
<evidence type="ECO:0000256" key="9">
    <source>
        <dbReference type="ARBA" id="ARBA00023069"/>
    </source>
</evidence>
<evidence type="ECO:0000256" key="11">
    <source>
        <dbReference type="ARBA" id="ARBA00023273"/>
    </source>
</evidence>
<evidence type="ECO:0000256" key="2">
    <source>
        <dbReference type="ARBA" id="ARBA00004437"/>
    </source>
</evidence>
<evidence type="ECO:0000259" key="15">
    <source>
        <dbReference type="Pfam" id="PF02114"/>
    </source>
</evidence>
<protein>
    <recommendedName>
        <fullName evidence="13">Phosducin</fullName>
    </recommendedName>
</protein>
<dbReference type="PANTHER" id="PTHR46052">
    <property type="entry name" value="PHOSDUCIN-LIKE PROTEIN"/>
    <property type="match status" value="1"/>
</dbReference>
<sequence length="238" mass="27362">MSGPAVDEDELQATHTGPKGVINDWRKFKLESVDQDTLPPNKRELLRQMSSPRKPKEEGRERVHRKMSAQEYELIKEEDEKCLHRYRKQCMQEMHERLSFGPTFEGMHDLESGKAFLEVIEKEHPLTVVVVHIYEEEVKGCEALNNCFTCLATEYPTVKFCKIKASRTGADDRFSDDVLPTILVYKSGELLGNFLCATQHLNEEFFAVDVEAFLNEYGLLPEKDFNLGGNEEEEADVE</sequence>
<gene>
    <name evidence="16" type="ORF">AAFF_G00204140</name>
</gene>
<dbReference type="GO" id="GO:0001917">
    <property type="term" value="C:photoreceptor inner segment"/>
    <property type="evidence" value="ECO:0007669"/>
    <property type="project" value="UniProtKB-SubCell"/>
</dbReference>
<feature type="region of interest" description="Disordered" evidence="14">
    <location>
        <begin position="32"/>
        <end position="66"/>
    </location>
</feature>
<evidence type="ECO:0000256" key="4">
    <source>
        <dbReference type="ARBA" id="ARBA00004514"/>
    </source>
</evidence>
<keyword evidence="17" id="KW-1185">Reference proteome</keyword>
<dbReference type="Pfam" id="PF02114">
    <property type="entry name" value="Phosducin"/>
    <property type="match status" value="1"/>
</dbReference>
<dbReference type="CDD" id="cd02987">
    <property type="entry name" value="Phd_like_Phd"/>
    <property type="match status" value="1"/>
</dbReference>
<keyword evidence="9" id="KW-0969">Cilium</keyword>
<dbReference type="Gene3D" id="3.40.30.10">
    <property type="entry name" value="Glutaredoxin"/>
    <property type="match status" value="1"/>
</dbReference>
<dbReference type="InterPro" id="IPR051499">
    <property type="entry name" value="Phosducin-like_reg"/>
</dbReference>
<keyword evidence="11" id="KW-0966">Cell projection</keyword>
<dbReference type="GO" id="GO:0007601">
    <property type="term" value="P:visual perception"/>
    <property type="evidence" value="ECO:0007669"/>
    <property type="project" value="UniProtKB-KW"/>
</dbReference>
<evidence type="ECO:0000256" key="8">
    <source>
        <dbReference type="ARBA" id="ARBA00022606"/>
    </source>
</evidence>
<proteinExistence type="inferred from homology"/>
<dbReference type="Gene3D" id="1.10.168.10">
    <property type="entry name" value="Phosducin, domain 2"/>
    <property type="match status" value="1"/>
</dbReference>
<comment type="similarity">
    <text evidence="5">Belongs to the phosducin family.</text>
</comment>
<evidence type="ECO:0000256" key="1">
    <source>
        <dbReference type="ARBA" id="ARBA00004123"/>
    </source>
</evidence>
<feature type="compositionally biased region" description="Acidic residues" evidence="14">
    <location>
        <begin position="1"/>
        <end position="11"/>
    </location>
</feature>
<dbReference type="SUPFAM" id="SSF52833">
    <property type="entry name" value="Thioredoxin-like"/>
    <property type="match status" value="1"/>
</dbReference>
<dbReference type="GO" id="GO:0008277">
    <property type="term" value="P:regulation of G protein-coupled receptor signaling pathway"/>
    <property type="evidence" value="ECO:0007669"/>
    <property type="project" value="InterPro"/>
</dbReference>
<dbReference type="GO" id="GO:0005634">
    <property type="term" value="C:nucleus"/>
    <property type="evidence" value="ECO:0007669"/>
    <property type="project" value="UniProtKB-SubCell"/>
</dbReference>
<evidence type="ECO:0000313" key="16">
    <source>
        <dbReference type="EMBL" id="KAJ8384499.1"/>
    </source>
</evidence>
<dbReference type="PRINTS" id="PR00677">
    <property type="entry name" value="PHOSDUCIN"/>
</dbReference>
<name>A0AAD7RHV1_9TELE</name>
<dbReference type="InterPro" id="IPR001200">
    <property type="entry name" value="Phosducin"/>
</dbReference>
<comment type="subcellular location">
    <subcellularLocation>
        <location evidence="3">Cell projection</location>
        <location evidence="3">Cilium</location>
        <location evidence="3">Photoreceptor outer segment</location>
    </subcellularLocation>
    <subcellularLocation>
        <location evidence="4">Cytoplasm</location>
        <location evidence="4">Cytosol</location>
    </subcellularLocation>
    <subcellularLocation>
        <location evidence="1">Nucleus</location>
    </subcellularLocation>
    <subcellularLocation>
        <location evidence="2">Photoreceptor inner segment</location>
    </subcellularLocation>
</comment>
<dbReference type="GO" id="GO:0001750">
    <property type="term" value="C:photoreceptor outer segment"/>
    <property type="evidence" value="ECO:0007669"/>
    <property type="project" value="UniProtKB-SubCell"/>
</dbReference>
<evidence type="ECO:0000256" key="5">
    <source>
        <dbReference type="ARBA" id="ARBA00009686"/>
    </source>
</evidence>
<evidence type="ECO:0000256" key="3">
    <source>
        <dbReference type="ARBA" id="ARBA00004504"/>
    </source>
</evidence>
<dbReference type="InterPro" id="IPR024253">
    <property type="entry name" value="Phosducin_thioredoxin-like_dom"/>
</dbReference>
<organism evidence="16 17">
    <name type="scientific">Aldrovandia affinis</name>
    <dbReference type="NCBI Taxonomy" id="143900"/>
    <lineage>
        <taxon>Eukaryota</taxon>
        <taxon>Metazoa</taxon>
        <taxon>Chordata</taxon>
        <taxon>Craniata</taxon>
        <taxon>Vertebrata</taxon>
        <taxon>Euteleostomi</taxon>
        <taxon>Actinopterygii</taxon>
        <taxon>Neopterygii</taxon>
        <taxon>Teleostei</taxon>
        <taxon>Notacanthiformes</taxon>
        <taxon>Halosauridae</taxon>
        <taxon>Aldrovandia</taxon>
    </lineage>
</organism>
<accession>A0AAD7RHV1</accession>
<evidence type="ECO:0000256" key="12">
    <source>
        <dbReference type="ARBA" id="ARBA00023305"/>
    </source>
</evidence>
<evidence type="ECO:0000256" key="7">
    <source>
        <dbReference type="ARBA" id="ARBA00022553"/>
    </source>
</evidence>
<comment type="caution">
    <text evidence="16">The sequence shown here is derived from an EMBL/GenBank/DDBJ whole genome shotgun (WGS) entry which is preliminary data.</text>
</comment>
<evidence type="ECO:0000256" key="13">
    <source>
        <dbReference type="ARBA" id="ARBA00040013"/>
    </source>
</evidence>
<evidence type="ECO:0000256" key="14">
    <source>
        <dbReference type="SAM" id="MobiDB-lite"/>
    </source>
</evidence>
<keyword evidence="8" id="KW-0716">Sensory transduction</keyword>
<evidence type="ECO:0000256" key="10">
    <source>
        <dbReference type="ARBA" id="ARBA00023242"/>
    </source>
</evidence>
<dbReference type="InterPro" id="IPR036249">
    <property type="entry name" value="Thioredoxin-like_sf"/>
</dbReference>
<dbReference type="GO" id="GO:0005829">
    <property type="term" value="C:cytosol"/>
    <property type="evidence" value="ECO:0007669"/>
    <property type="project" value="UniProtKB-SubCell"/>
</dbReference>
<keyword evidence="7" id="KW-0597">Phosphoprotein</keyword>
<dbReference type="Proteomes" id="UP001221898">
    <property type="component" value="Unassembled WGS sequence"/>
</dbReference>
<feature type="region of interest" description="Disordered" evidence="14">
    <location>
        <begin position="1"/>
        <end position="20"/>
    </location>
</feature>
<dbReference type="EMBL" id="JAINUG010000270">
    <property type="protein sequence ID" value="KAJ8384499.1"/>
    <property type="molecule type" value="Genomic_DNA"/>
</dbReference>
<evidence type="ECO:0000256" key="6">
    <source>
        <dbReference type="ARBA" id="ARBA00022490"/>
    </source>
</evidence>
<dbReference type="AlphaFoldDB" id="A0AAD7RHV1"/>
<keyword evidence="6" id="KW-0963">Cytoplasm</keyword>
<dbReference type="PANTHER" id="PTHR46052:SF3">
    <property type="entry name" value="PHOSDUCIN"/>
    <property type="match status" value="1"/>
</dbReference>
<reference evidence="16" key="1">
    <citation type="journal article" date="2023" name="Science">
        <title>Genome structures resolve the early diversification of teleost fishes.</title>
        <authorList>
            <person name="Parey E."/>
            <person name="Louis A."/>
            <person name="Montfort J."/>
            <person name="Bouchez O."/>
            <person name="Roques C."/>
            <person name="Iampietro C."/>
            <person name="Lluch J."/>
            <person name="Castinel A."/>
            <person name="Donnadieu C."/>
            <person name="Desvignes T."/>
            <person name="Floi Bucao C."/>
            <person name="Jouanno E."/>
            <person name="Wen M."/>
            <person name="Mejri S."/>
            <person name="Dirks R."/>
            <person name="Jansen H."/>
            <person name="Henkel C."/>
            <person name="Chen W.J."/>
            <person name="Zahm M."/>
            <person name="Cabau C."/>
            <person name="Klopp C."/>
            <person name="Thompson A.W."/>
            <person name="Robinson-Rechavi M."/>
            <person name="Braasch I."/>
            <person name="Lecointre G."/>
            <person name="Bobe J."/>
            <person name="Postlethwait J.H."/>
            <person name="Berthelot C."/>
            <person name="Roest Crollius H."/>
            <person name="Guiguen Y."/>
        </authorList>
    </citation>
    <scope>NUCLEOTIDE SEQUENCE</scope>
    <source>
        <strain evidence="16">NC1722</strain>
    </source>
</reference>
<keyword evidence="12" id="KW-0844">Vision</keyword>
<dbReference type="InterPro" id="IPR023196">
    <property type="entry name" value="Phosducin_N_dom_sf"/>
</dbReference>
<feature type="domain" description="Phosducin" evidence="15">
    <location>
        <begin position="8"/>
        <end position="226"/>
    </location>
</feature>